<dbReference type="PANTHER" id="PTHR22916:SF3">
    <property type="entry name" value="UDP-GLCNAC:BETAGAL BETA-1,3-N-ACETYLGLUCOSAMINYLTRANSFERASE-LIKE PROTEIN 1"/>
    <property type="match status" value="1"/>
</dbReference>
<dbReference type="Pfam" id="PF00535">
    <property type="entry name" value="Glycos_transf_2"/>
    <property type="match status" value="1"/>
</dbReference>
<reference evidence="2 3" key="1">
    <citation type="submission" date="2016-10" db="EMBL/GenBank/DDBJ databases">
        <authorList>
            <person name="de Groot N.N."/>
        </authorList>
    </citation>
    <scope>NUCLEOTIDE SEQUENCE [LARGE SCALE GENOMIC DNA]</scope>
    <source>
        <strain evidence="2 3">47C3B</strain>
    </source>
</reference>
<feature type="domain" description="Glycosyltransferase 2-like" evidence="1">
    <location>
        <begin position="4"/>
        <end position="151"/>
    </location>
</feature>
<evidence type="ECO:0000313" key="3">
    <source>
        <dbReference type="Proteomes" id="UP000199072"/>
    </source>
</evidence>
<dbReference type="RefSeq" id="WP_091144229.1">
    <property type="nucleotide sequence ID" value="NZ_FNAI01000001.1"/>
</dbReference>
<keyword evidence="3" id="KW-1185">Reference proteome</keyword>
<dbReference type="PANTHER" id="PTHR22916">
    <property type="entry name" value="GLYCOSYLTRANSFERASE"/>
    <property type="match status" value="1"/>
</dbReference>
<organism evidence="2 3">
    <name type="scientific">Mucilaginibacter pineti</name>
    <dbReference type="NCBI Taxonomy" id="1391627"/>
    <lineage>
        <taxon>Bacteria</taxon>
        <taxon>Pseudomonadati</taxon>
        <taxon>Bacteroidota</taxon>
        <taxon>Sphingobacteriia</taxon>
        <taxon>Sphingobacteriales</taxon>
        <taxon>Sphingobacteriaceae</taxon>
        <taxon>Mucilaginibacter</taxon>
    </lineage>
</organism>
<dbReference type="GO" id="GO:0016758">
    <property type="term" value="F:hexosyltransferase activity"/>
    <property type="evidence" value="ECO:0007669"/>
    <property type="project" value="UniProtKB-ARBA"/>
</dbReference>
<dbReference type="InterPro" id="IPR029044">
    <property type="entry name" value="Nucleotide-diphossugar_trans"/>
</dbReference>
<keyword evidence="2" id="KW-0808">Transferase</keyword>
<dbReference type="Proteomes" id="UP000199072">
    <property type="component" value="Unassembled WGS sequence"/>
</dbReference>
<dbReference type="Gene3D" id="3.90.550.10">
    <property type="entry name" value="Spore Coat Polysaccharide Biosynthesis Protein SpsA, Chain A"/>
    <property type="match status" value="1"/>
</dbReference>
<dbReference type="InterPro" id="IPR001173">
    <property type="entry name" value="Glyco_trans_2-like"/>
</dbReference>
<dbReference type="SUPFAM" id="SSF53448">
    <property type="entry name" value="Nucleotide-diphospho-sugar transferases"/>
    <property type="match status" value="1"/>
</dbReference>
<proteinExistence type="predicted"/>
<dbReference type="STRING" id="1391627.SAMN05216464_101673"/>
<gene>
    <name evidence="2" type="ORF">SAMN05216464_101673</name>
</gene>
<evidence type="ECO:0000313" key="2">
    <source>
        <dbReference type="EMBL" id="SDD41562.1"/>
    </source>
</evidence>
<accession>A0A1G6UJN0</accession>
<dbReference type="EMBL" id="FNAI01000001">
    <property type="protein sequence ID" value="SDD41562.1"/>
    <property type="molecule type" value="Genomic_DNA"/>
</dbReference>
<sequence>MKISLVTVVYNAQNTIARCIESVINQKNIDLEYIIIDGGSTDNTLQIIAQYKSVISFFISEPDKGIYDAMNKGIKMATGNIVGILNADDHFADDLVLYSVIQAFTNPEIDVLYGNLNFVDANDKIVRKWHAKKCGNNSFNRGFMPPHPTFYSRRQLFEKLGFYELGYGSAADYELMVRFMHKHKVRSFYLNKIMVIMRAGGVSNKNLKNRLQAWKHDLKAMRENKIAFPLLAMMLKPLQKINQFF</sequence>
<dbReference type="AlphaFoldDB" id="A0A1G6UJN0"/>
<name>A0A1G6UJN0_9SPHI</name>
<dbReference type="CDD" id="cd06433">
    <property type="entry name" value="GT_2_WfgS_like"/>
    <property type="match status" value="1"/>
</dbReference>
<protein>
    <submittedName>
        <fullName evidence="2">Glycosyltransferase involved in cell wall bisynthesis</fullName>
    </submittedName>
</protein>
<evidence type="ECO:0000259" key="1">
    <source>
        <dbReference type="Pfam" id="PF00535"/>
    </source>
</evidence>
<dbReference type="OrthoDB" id="9788101at2"/>